<feature type="compositionally biased region" description="Gly residues" evidence="1">
    <location>
        <begin position="230"/>
        <end position="241"/>
    </location>
</feature>
<proteinExistence type="predicted"/>
<comment type="caution">
    <text evidence="3">The sequence shown here is derived from an EMBL/GenBank/DDBJ whole genome shotgun (WGS) entry which is preliminary data.</text>
</comment>
<evidence type="ECO:0000313" key="3">
    <source>
        <dbReference type="EMBL" id="ODN06048.1"/>
    </source>
</evidence>
<dbReference type="PANTHER" id="PTHR36694">
    <property type="entry name" value="PASIFLORA 1, ISOFORM A-RELATED"/>
    <property type="match status" value="1"/>
</dbReference>
<gene>
    <name evidence="3" type="ORF">Ocin01_00624</name>
</gene>
<dbReference type="EMBL" id="LJIJ01000011">
    <property type="protein sequence ID" value="ODN06048.1"/>
    <property type="molecule type" value="Genomic_DNA"/>
</dbReference>
<evidence type="ECO:0000256" key="2">
    <source>
        <dbReference type="SAM" id="Phobius"/>
    </source>
</evidence>
<accession>A0A1D2NL89</accession>
<reference evidence="3 4" key="1">
    <citation type="journal article" date="2016" name="Genome Biol. Evol.">
        <title>Gene Family Evolution Reflects Adaptation to Soil Environmental Stressors in the Genome of the Collembolan Orchesella cincta.</title>
        <authorList>
            <person name="Faddeeva-Vakhrusheva A."/>
            <person name="Derks M.F."/>
            <person name="Anvar S.Y."/>
            <person name="Agamennone V."/>
            <person name="Suring W."/>
            <person name="Smit S."/>
            <person name="van Straalen N.M."/>
            <person name="Roelofs D."/>
        </authorList>
    </citation>
    <scope>NUCLEOTIDE SEQUENCE [LARGE SCALE GENOMIC DNA]</scope>
    <source>
        <tissue evidence="3">Mixed pool</tissue>
    </source>
</reference>
<dbReference type="OrthoDB" id="10608379at2759"/>
<keyword evidence="2" id="KW-0472">Membrane</keyword>
<feature type="region of interest" description="Disordered" evidence="1">
    <location>
        <begin position="197"/>
        <end position="250"/>
    </location>
</feature>
<dbReference type="AlphaFoldDB" id="A0A1D2NL89"/>
<feature type="transmembrane region" description="Helical" evidence="2">
    <location>
        <begin position="91"/>
        <end position="121"/>
    </location>
</feature>
<feature type="transmembrane region" description="Helical" evidence="2">
    <location>
        <begin position="20"/>
        <end position="42"/>
    </location>
</feature>
<sequence>MAIFNPCCCITLRTGAKAVATIDIIVALILLIIFLTDLSWTISQNGVSSVSGSYVASGVWTILTVFLATNVGISALLYTGARNYSIKRCKWWFYIQTVITAIAVLVLILIICFQISFGLLVLDLIHLFYRIYTLWVVYLFIGELTYLDTLCSLSSHKKGGSTMYAPHPPAVPPPPTIYSSSFYQQHSPYPDYSHEDYHHHHQHQPYGDTGNTTSVGITGHPTWSSDDGLPGNGTGGSGQRGGIDNPTYLP</sequence>
<protein>
    <submittedName>
        <fullName evidence="3">Uncharacterized protein</fullName>
    </submittedName>
</protein>
<dbReference type="PANTHER" id="PTHR36694:SF11">
    <property type="entry name" value="LP21121P-RELATED"/>
    <property type="match status" value="1"/>
</dbReference>
<feature type="transmembrane region" description="Helical" evidence="2">
    <location>
        <begin position="127"/>
        <end position="147"/>
    </location>
</feature>
<keyword evidence="4" id="KW-1185">Reference proteome</keyword>
<dbReference type="Proteomes" id="UP000094527">
    <property type="component" value="Unassembled WGS sequence"/>
</dbReference>
<name>A0A1D2NL89_ORCCI</name>
<feature type="transmembrane region" description="Helical" evidence="2">
    <location>
        <begin position="54"/>
        <end position="79"/>
    </location>
</feature>
<feature type="compositionally biased region" description="Polar residues" evidence="1">
    <location>
        <begin position="209"/>
        <end position="225"/>
    </location>
</feature>
<keyword evidence="2" id="KW-1133">Transmembrane helix</keyword>
<evidence type="ECO:0000313" key="4">
    <source>
        <dbReference type="Proteomes" id="UP000094527"/>
    </source>
</evidence>
<evidence type="ECO:0000256" key="1">
    <source>
        <dbReference type="SAM" id="MobiDB-lite"/>
    </source>
</evidence>
<keyword evidence="2" id="KW-0812">Transmembrane</keyword>
<organism evidence="3 4">
    <name type="scientific">Orchesella cincta</name>
    <name type="common">Springtail</name>
    <name type="synonym">Podura cincta</name>
    <dbReference type="NCBI Taxonomy" id="48709"/>
    <lineage>
        <taxon>Eukaryota</taxon>
        <taxon>Metazoa</taxon>
        <taxon>Ecdysozoa</taxon>
        <taxon>Arthropoda</taxon>
        <taxon>Hexapoda</taxon>
        <taxon>Collembola</taxon>
        <taxon>Entomobryomorpha</taxon>
        <taxon>Entomobryoidea</taxon>
        <taxon>Orchesellidae</taxon>
        <taxon>Orchesellinae</taxon>
        <taxon>Orchesella</taxon>
    </lineage>
</organism>